<keyword evidence="4 15" id="KW-0227">DNA damage</keyword>
<dbReference type="InterPro" id="IPR045562">
    <property type="entry name" value="RecG_dom3_C"/>
</dbReference>
<evidence type="ECO:0000256" key="9">
    <source>
        <dbReference type="ARBA" id="ARBA00023172"/>
    </source>
</evidence>
<dbReference type="InterPro" id="IPR027417">
    <property type="entry name" value="P-loop_NTPase"/>
</dbReference>
<feature type="domain" description="Helicase ATP-binding" evidence="16">
    <location>
        <begin position="270"/>
        <end position="431"/>
    </location>
</feature>
<evidence type="ECO:0000256" key="3">
    <source>
        <dbReference type="ARBA" id="ARBA00022741"/>
    </source>
</evidence>
<dbReference type="NCBIfam" id="NF008165">
    <property type="entry name" value="PRK10917.1-3"/>
    <property type="match status" value="1"/>
</dbReference>
<evidence type="ECO:0000256" key="4">
    <source>
        <dbReference type="ARBA" id="ARBA00022763"/>
    </source>
</evidence>
<reference evidence="19" key="1">
    <citation type="journal article" date="2019" name="Int. J. Syst. Evol. Microbiol.">
        <title>The Global Catalogue of Microorganisms (GCM) 10K type strain sequencing project: providing services to taxonomists for standard genome sequencing and annotation.</title>
        <authorList>
            <consortium name="The Broad Institute Genomics Platform"/>
            <consortium name="The Broad Institute Genome Sequencing Center for Infectious Disease"/>
            <person name="Wu L."/>
            <person name="Ma J."/>
        </authorList>
    </citation>
    <scope>NUCLEOTIDE SEQUENCE [LARGE SCALE GENOMIC DNA]</scope>
    <source>
        <strain evidence="19">CGMCC 1.16305</strain>
    </source>
</reference>
<dbReference type="InterPro" id="IPR001650">
    <property type="entry name" value="Helicase_C-like"/>
</dbReference>
<name>A0ABW2PV58_9BACL</name>
<comment type="function">
    <text evidence="15">Plays a critical role in recombination and DNA repair. Helps process Holliday junction intermediates to mature products by catalyzing branch migration. Has replication fork regression activity, unwinds stalled or blocked replication forks to make a HJ that can be resolved. Has a DNA unwinding activity characteristic of a DNA helicase with 3'-5' polarity.</text>
</comment>
<evidence type="ECO:0000256" key="11">
    <source>
        <dbReference type="ARBA" id="ARBA00023235"/>
    </source>
</evidence>
<dbReference type="PANTHER" id="PTHR47964">
    <property type="entry name" value="ATP-DEPENDENT DNA HELICASE HOMOLOG RECG, CHLOROPLASTIC"/>
    <property type="match status" value="1"/>
</dbReference>
<dbReference type="SMART" id="SM00487">
    <property type="entry name" value="DEXDc"/>
    <property type="match status" value="1"/>
</dbReference>
<dbReference type="CDD" id="cd18811">
    <property type="entry name" value="SF2_C_RecG"/>
    <property type="match status" value="1"/>
</dbReference>
<evidence type="ECO:0000259" key="16">
    <source>
        <dbReference type="PROSITE" id="PS51192"/>
    </source>
</evidence>
<keyword evidence="8" id="KW-0238">DNA-binding</keyword>
<evidence type="ECO:0000313" key="18">
    <source>
        <dbReference type="EMBL" id="MFC7392515.1"/>
    </source>
</evidence>
<keyword evidence="11" id="KW-0413">Isomerase</keyword>
<dbReference type="CDD" id="cd17992">
    <property type="entry name" value="DEXHc_RecG"/>
    <property type="match status" value="1"/>
</dbReference>
<dbReference type="GO" id="GO:0003678">
    <property type="term" value="F:DNA helicase activity"/>
    <property type="evidence" value="ECO:0007669"/>
    <property type="project" value="UniProtKB-EC"/>
</dbReference>
<keyword evidence="7 15" id="KW-0067">ATP-binding</keyword>
<dbReference type="NCBIfam" id="TIGR00643">
    <property type="entry name" value="recG"/>
    <property type="match status" value="1"/>
</dbReference>
<keyword evidence="6 15" id="KW-0347">Helicase</keyword>
<keyword evidence="3 15" id="KW-0547">Nucleotide-binding</keyword>
<evidence type="ECO:0000256" key="2">
    <source>
        <dbReference type="ARBA" id="ARBA00017846"/>
    </source>
</evidence>
<evidence type="ECO:0000256" key="15">
    <source>
        <dbReference type="RuleBase" id="RU363016"/>
    </source>
</evidence>
<dbReference type="InterPro" id="IPR012340">
    <property type="entry name" value="NA-bd_OB-fold"/>
</dbReference>
<dbReference type="Pfam" id="PF17191">
    <property type="entry name" value="RecG_wedge"/>
    <property type="match status" value="1"/>
</dbReference>
<gene>
    <name evidence="18" type="primary">recG</name>
    <name evidence="18" type="ORF">ACFQRG_05910</name>
</gene>
<dbReference type="SUPFAM" id="SSF50249">
    <property type="entry name" value="Nucleic acid-binding proteins"/>
    <property type="match status" value="1"/>
</dbReference>
<dbReference type="InterPro" id="IPR014001">
    <property type="entry name" value="Helicase_ATP-bd"/>
</dbReference>
<comment type="catalytic activity">
    <reaction evidence="12 15">
        <text>Couples ATP hydrolysis with the unwinding of duplex DNA by translocating in the 3'-5' direction.</text>
        <dbReference type="EC" id="5.6.2.4"/>
    </reaction>
</comment>
<dbReference type="Pfam" id="PF19833">
    <property type="entry name" value="RecG_dom3_C"/>
    <property type="match status" value="1"/>
</dbReference>
<evidence type="ECO:0000256" key="8">
    <source>
        <dbReference type="ARBA" id="ARBA00023125"/>
    </source>
</evidence>
<dbReference type="EC" id="5.6.2.4" evidence="13 15"/>
<dbReference type="InterPro" id="IPR011545">
    <property type="entry name" value="DEAD/DEAH_box_helicase_dom"/>
</dbReference>
<evidence type="ECO:0000256" key="6">
    <source>
        <dbReference type="ARBA" id="ARBA00022806"/>
    </source>
</evidence>
<evidence type="ECO:0000256" key="12">
    <source>
        <dbReference type="ARBA" id="ARBA00034617"/>
    </source>
</evidence>
<evidence type="ECO:0000256" key="5">
    <source>
        <dbReference type="ARBA" id="ARBA00022801"/>
    </source>
</evidence>
<evidence type="ECO:0000256" key="7">
    <source>
        <dbReference type="ARBA" id="ARBA00022840"/>
    </source>
</evidence>
<evidence type="ECO:0000256" key="10">
    <source>
        <dbReference type="ARBA" id="ARBA00023204"/>
    </source>
</evidence>
<dbReference type="NCBIfam" id="NF008168">
    <property type="entry name" value="PRK10917.2-2"/>
    <property type="match status" value="1"/>
</dbReference>
<accession>A0ABW2PV58</accession>
<proteinExistence type="inferred from homology"/>
<keyword evidence="9 15" id="KW-0233">DNA recombination</keyword>
<comment type="catalytic activity">
    <reaction evidence="14 15">
        <text>ATP + H2O = ADP + phosphate + H(+)</text>
        <dbReference type="Rhea" id="RHEA:13065"/>
        <dbReference type="ChEBI" id="CHEBI:15377"/>
        <dbReference type="ChEBI" id="CHEBI:15378"/>
        <dbReference type="ChEBI" id="CHEBI:30616"/>
        <dbReference type="ChEBI" id="CHEBI:43474"/>
        <dbReference type="ChEBI" id="CHEBI:456216"/>
        <dbReference type="EC" id="5.6.2.4"/>
    </reaction>
</comment>
<dbReference type="InterPro" id="IPR047112">
    <property type="entry name" value="RecG/Mfd"/>
</dbReference>
<evidence type="ECO:0000256" key="14">
    <source>
        <dbReference type="ARBA" id="ARBA00048988"/>
    </source>
</evidence>
<comment type="similarity">
    <text evidence="1 15">Belongs to the helicase family. RecG subfamily.</text>
</comment>
<keyword evidence="19" id="KW-1185">Reference proteome</keyword>
<feature type="domain" description="Helicase C-terminal" evidence="17">
    <location>
        <begin position="450"/>
        <end position="609"/>
    </location>
</feature>
<dbReference type="Pfam" id="PF00270">
    <property type="entry name" value="DEAD"/>
    <property type="match status" value="1"/>
</dbReference>
<dbReference type="PANTHER" id="PTHR47964:SF1">
    <property type="entry name" value="ATP-DEPENDENT DNA HELICASE HOMOLOG RECG, CHLOROPLASTIC"/>
    <property type="match status" value="1"/>
</dbReference>
<dbReference type="RefSeq" id="WP_380964696.1">
    <property type="nucleotide sequence ID" value="NZ_JBHTCO010000004.1"/>
</dbReference>
<evidence type="ECO:0000313" key="19">
    <source>
        <dbReference type="Proteomes" id="UP001596505"/>
    </source>
</evidence>
<keyword evidence="10 15" id="KW-0234">DNA repair</keyword>
<evidence type="ECO:0000259" key="17">
    <source>
        <dbReference type="PROSITE" id="PS51194"/>
    </source>
</evidence>
<dbReference type="Proteomes" id="UP001596505">
    <property type="component" value="Unassembled WGS sequence"/>
</dbReference>
<dbReference type="SUPFAM" id="SSF52540">
    <property type="entry name" value="P-loop containing nucleoside triphosphate hydrolases"/>
    <property type="match status" value="2"/>
</dbReference>
<comment type="caution">
    <text evidence="18">The sequence shown here is derived from an EMBL/GenBank/DDBJ whole genome shotgun (WGS) entry which is preliminary data.</text>
</comment>
<organism evidence="18 19">
    <name type="scientific">Scopulibacillus cellulosilyticus</name>
    <dbReference type="NCBI Taxonomy" id="2665665"/>
    <lineage>
        <taxon>Bacteria</taxon>
        <taxon>Bacillati</taxon>
        <taxon>Bacillota</taxon>
        <taxon>Bacilli</taxon>
        <taxon>Bacillales</taxon>
        <taxon>Sporolactobacillaceae</taxon>
        <taxon>Scopulibacillus</taxon>
    </lineage>
</organism>
<dbReference type="GO" id="GO:0016787">
    <property type="term" value="F:hydrolase activity"/>
    <property type="evidence" value="ECO:0007669"/>
    <property type="project" value="UniProtKB-KW"/>
</dbReference>
<dbReference type="InterPro" id="IPR033454">
    <property type="entry name" value="RecG_wedge"/>
</dbReference>
<dbReference type="Gene3D" id="2.40.50.140">
    <property type="entry name" value="Nucleic acid-binding proteins"/>
    <property type="match status" value="1"/>
</dbReference>
<keyword evidence="5 15" id="KW-0378">Hydrolase</keyword>
<sequence length="680" mass="77422">MLTDNTSVTEIKGIGPETAQDLEAIGVRTVNDLFEYFPYRYENYELRDLTTVKHDEKITVEGKVHSEPSLRYFSKKKSRLTVRVFVDRFLITAVMFNRPFLKKQLKIGDTLTLTGKWDQHRAAIVVSEFKRGVQKRASLIEPVYPVKGKLTVKQIRKFMTTAFNQYSSNIIDPLPAVLRQKYRLINRMEALKALHFPLDYNQLKQARRRMVYEELLLFQLRMQAFKQTKRENGKSTAIPVSKEAVDHFIKSLPFPLTKAQKRVSNEILTDLSKPYHMNRLLQGDVGSGKTVVAAINLFAVARAGFQGALMVPTEILAEQHAESLQDLLSPHDMTVALLTSAVKGKKRQELLNRLESGAIDILIGTHAVIQEDVNFKKLGLVVTDEQHRFGVEQRRTLRSKGENPDVLYMTATPIPRTLAISAFGDMDISTIDELPAGRKSIETYWTKHDMLNRVLAFVERELKKGRQAYVICPLIEESEQLDVQNAIDVHAQLQHCFKSFNVGLMHGRLSAQEKDEIMAGFKDNRFQVLVSTTVVEVGVNVPNATLMVIYDAQRFGLAQLHQLRGRVGRGSEQSYCILIADAKSEISQERMRIMTETTDGFKLSEYDLQLRGPGDFFGQKQSGLPDFKIADVVHDYRTLDVARSDAEAMIHSKSFWKDEACFYLRKILADSGVFEKERLD</sequence>
<dbReference type="PROSITE" id="PS51194">
    <property type="entry name" value="HELICASE_CTER"/>
    <property type="match status" value="1"/>
</dbReference>
<evidence type="ECO:0000256" key="13">
    <source>
        <dbReference type="ARBA" id="ARBA00034808"/>
    </source>
</evidence>
<dbReference type="CDD" id="cd04488">
    <property type="entry name" value="RecG_wedge_OBF"/>
    <property type="match status" value="1"/>
</dbReference>
<dbReference type="PROSITE" id="PS51192">
    <property type="entry name" value="HELICASE_ATP_BIND_1"/>
    <property type="match status" value="1"/>
</dbReference>
<protein>
    <recommendedName>
        <fullName evidence="2 15">ATP-dependent DNA helicase RecG</fullName>
        <ecNumber evidence="13 15">5.6.2.4</ecNumber>
    </recommendedName>
</protein>
<dbReference type="EMBL" id="JBHTCO010000004">
    <property type="protein sequence ID" value="MFC7392515.1"/>
    <property type="molecule type" value="Genomic_DNA"/>
</dbReference>
<dbReference type="Pfam" id="PF00271">
    <property type="entry name" value="Helicase_C"/>
    <property type="match status" value="1"/>
</dbReference>
<dbReference type="Gene3D" id="3.40.50.300">
    <property type="entry name" value="P-loop containing nucleotide triphosphate hydrolases"/>
    <property type="match status" value="2"/>
</dbReference>
<dbReference type="InterPro" id="IPR004609">
    <property type="entry name" value="ATP-dep_DNA_helicase_RecG"/>
</dbReference>
<dbReference type="SMART" id="SM00490">
    <property type="entry name" value="HELICc"/>
    <property type="match status" value="1"/>
</dbReference>
<evidence type="ECO:0000256" key="1">
    <source>
        <dbReference type="ARBA" id="ARBA00007504"/>
    </source>
</evidence>